<dbReference type="EMBL" id="MVHE01000018">
    <property type="protein sequence ID" value="ORA21093.1"/>
    <property type="molecule type" value="Genomic_DNA"/>
</dbReference>
<comment type="caution">
    <text evidence="5">The sequence shown here is derived from an EMBL/GenBank/DDBJ whole genome shotgun (WGS) entry which is preliminary data.</text>
</comment>
<keyword evidence="1" id="KW-0805">Transcription regulation</keyword>
<dbReference type="InterPro" id="IPR000524">
    <property type="entry name" value="Tscrpt_reg_HTH_GntR"/>
</dbReference>
<gene>
    <name evidence="5" type="ORF">BST12_13635</name>
</gene>
<dbReference type="AlphaFoldDB" id="A0A1W9ZTM4"/>
<dbReference type="Gene3D" id="1.10.10.10">
    <property type="entry name" value="Winged helix-like DNA-binding domain superfamily/Winged helix DNA-binding domain"/>
    <property type="match status" value="1"/>
</dbReference>
<dbReference type="CDD" id="cd07377">
    <property type="entry name" value="WHTH_GntR"/>
    <property type="match status" value="1"/>
</dbReference>
<feature type="domain" description="HTH gntR-type" evidence="4">
    <location>
        <begin position="8"/>
        <end position="76"/>
    </location>
</feature>
<dbReference type="GO" id="GO:0003700">
    <property type="term" value="F:DNA-binding transcription factor activity"/>
    <property type="evidence" value="ECO:0007669"/>
    <property type="project" value="InterPro"/>
</dbReference>
<dbReference type="Gene3D" id="3.40.1410.10">
    <property type="entry name" value="Chorismate lyase-like"/>
    <property type="match status" value="1"/>
</dbReference>
<protein>
    <submittedName>
        <fullName evidence="5">GntR family transcriptional regulator</fullName>
    </submittedName>
</protein>
<evidence type="ECO:0000256" key="3">
    <source>
        <dbReference type="ARBA" id="ARBA00023163"/>
    </source>
</evidence>
<evidence type="ECO:0000313" key="6">
    <source>
        <dbReference type="Proteomes" id="UP000192284"/>
    </source>
</evidence>
<dbReference type="InterPro" id="IPR011663">
    <property type="entry name" value="UTRA"/>
</dbReference>
<evidence type="ECO:0000259" key="4">
    <source>
        <dbReference type="PROSITE" id="PS50949"/>
    </source>
</evidence>
<dbReference type="SUPFAM" id="SSF64288">
    <property type="entry name" value="Chorismate lyase-like"/>
    <property type="match status" value="1"/>
</dbReference>
<dbReference type="GO" id="GO:0045892">
    <property type="term" value="P:negative regulation of DNA-templated transcription"/>
    <property type="evidence" value="ECO:0007669"/>
    <property type="project" value="TreeGrafter"/>
</dbReference>
<evidence type="ECO:0000313" key="5">
    <source>
        <dbReference type="EMBL" id="ORA21093.1"/>
    </source>
</evidence>
<dbReference type="Proteomes" id="UP000192284">
    <property type="component" value="Unassembled WGS sequence"/>
</dbReference>
<sequence>MSEQKVIDHRYLQVARTLRKEIVDGVYPVGSQLPTEHELCERFAVSRYTIREALRRLRDDNLVSSKPRTGTLVVPRTSSDSYVQHVMSINDLLAFATGTRFAIESVAMVAIDDEAAARTGLAIGEQWLTVRGFRQADDTEPGGPALCRTEYYINRAFAAVGRLLQRHEGPIFPLIEDLFGLSIVEVQQEITAVLISPVLAKGLDVETGTPALQVQRTYTTSDGQVAQVTVNTHPASRFRHSMTMRRIRG</sequence>
<dbReference type="PROSITE" id="PS50949">
    <property type="entry name" value="HTH_GNTR"/>
    <property type="match status" value="1"/>
</dbReference>
<reference evidence="5 6" key="1">
    <citation type="submission" date="2017-02" db="EMBL/GenBank/DDBJ databases">
        <title>The new phylogeny of genus Mycobacterium.</title>
        <authorList>
            <person name="Tortoli E."/>
            <person name="Trovato A."/>
            <person name="Cirillo D.M."/>
        </authorList>
    </citation>
    <scope>NUCLEOTIDE SEQUENCE [LARGE SCALE GENOMIC DNA]</scope>
    <source>
        <strain evidence="5 6">DSM 45057</strain>
    </source>
</reference>
<dbReference type="PANTHER" id="PTHR44846">
    <property type="entry name" value="MANNOSYL-D-GLYCERATE TRANSPORT/METABOLISM SYSTEM REPRESSOR MNGR-RELATED"/>
    <property type="match status" value="1"/>
</dbReference>
<dbReference type="RefSeq" id="WP_083113648.1">
    <property type="nucleotide sequence ID" value="NZ_JACKTS010000040.1"/>
</dbReference>
<name>A0A1W9ZTM4_MYCAN</name>
<keyword evidence="3" id="KW-0804">Transcription</keyword>
<accession>A0A1W9ZTM4</accession>
<dbReference type="Pfam" id="PF07702">
    <property type="entry name" value="UTRA"/>
    <property type="match status" value="1"/>
</dbReference>
<dbReference type="Pfam" id="PF00392">
    <property type="entry name" value="GntR"/>
    <property type="match status" value="1"/>
</dbReference>
<dbReference type="SUPFAM" id="SSF46785">
    <property type="entry name" value="Winged helix' DNA-binding domain"/>
    <property type="match status" value="1"/>
</dbReference>
<organism evidence="5 6">
    <name type="scientific">Mycobacterium angelicum</name>
    <dbReference type="NCBI Taxonomy" id="470074"/>
    <lineage>
        <taxon>Bacteria</taxon>
        <taxon>Bacillati</taxon>
        <taxon>Actinomycetota</taxon>
        <taxon>Actinomycetes</taxon>
        <taxon>Mycobacteriales</taxon>
        <taxon>Mycobacteriaceae</taxon>
        <taxon>Mycobacterium</taxon>
    </lineage>
</organism>
<proteinExistence type="predicted"/>
<dbReference type="GO" id="GO:0003677">
    <property type="term" value="F:DNA binding"/>
    <property type="evidence" value="ECO:0007669"/>
    <property type="project" value="UniProtKB-KW"/>
</dbReference>
<evidence type="ECO:0000256" key="1">
    <source>
        <dbReference type="ARBA" id="ARBA00023015"/>
    </source>
</evidence>
<dbReference type="InterPro" id="IPR028978">
    <property type="entry name" value="Chorismate_lyase_/UTRA_dom_sf"/>
</dbReference>
<dbReference type="InterPro" id="IPR036390">
    <property type="entry name" value="WH_DNA-bd_sf"/>
</dbReference>
<keyword evidence="2" id="KW-0238">DNA-binding</keyword>
<dbReference type="PANTHER" id="PTHR44846:SF17">
    <property type="entry name" value="GNTR-FAMILY TRANSCRIPTIONAL REGULATOR"/>
    <property type="match status" value="1"/>
</dbReference>
<keyword evidence="6" id="KW-1185">Reference proteome</keyword>
<evidence type="ECO:0000256" key="2">
    <source>
        <dbReference type="ARBA" id="ARBA00023125"/>
    </source>
</evidence>
<dbReference type="InterPro" id="IPR050679">
    <property type="entry name" value="Bact_HTH_transcr_reg"/>
</dbReference>
<dbReference type="SMART" id="SM00345">
    <property type="entry name" value="HTH_GNTR"/>
    <property type="match status" value="1"/>
</dbReference>
<dbReference type="OrthoDB" id="7363114at2"/>
<dbReference type="InterPro" id="IPR036388">
    <property type="entry name" value="WH-like_DNA-bd_sf"/>
</dbReference>
<dbReference type="SMART" id="SM00866">
    <property type="entry name" value="UTRA"/>
    <property type="match status" value="1"/>
</dbReference>
<dbReference type="PRINTS" id="PR00035">
    <property type="entry name" value="HTHGNTR"/>
</dbReference>